<organism evidence="2 3">
    <name type="scientific">Brassica napus</name>
    <name type="common">Rape</name>
    <dbReference type="NCBI Taxonomy" id="3708"/>
    <lineage>
        <taxon>Eukaryota</taxon>
        <taxon>Viridiplantae</taxon>
        <taxon>Streptophyta</taxon>
        <taxon>Embryophyta</taxon>
        <taxon>Tracheophyta</taxon>
        <taxon>Spermatophyta</taxon>
        <taxon>Magnoliopsida</taxon>
        <taxon>eudicotyledons</taxon>
        <taxon>Gunneridae</taxon>
        <taxon>Pentapetalae</taxon>
        <taxon>rosids</taxon>
        <taxon>malvids</taxon>
        <taxon>Brassicales</taxon>
        <taxon>Brassicaceae</taxon>
        <taxon>Brassiceae</taxon>
        <taxon>Brassica</taxon>
    </lineage>
</organism>
<reference evidence="2 3" key="1">
    <citation type="submission" date="2021-05" db="EMBL/GenBank/DDBJ databases">
        <title>Genome Assembly of Synthetic Allotetraploid Brassica napus Reveals Homoeologous Exchanges between Subgenomes.</title>
        <authorList>
            <person name="Davis J.T."/>
        </authorList>
    </citation>
    <scope>NUCLEOTIDE SEQUENCE [LARGE SCALE GENOMIC DNA]</scope>
    <source>
        <strain evidence="3">cv. Da-Ae</strain>
        <tissue evidence="2">Seedling</tissue>
    </source>
</reference>
<feature type="region of interest" description="Disordered" evidence="1">
    <location>
        <begin position="1"/>
        <end position="64"/>
    </location>
</feature>
<proteinExistence type="predicted"/>
<dbReference type="Proteomes" id="UP000824890">
    <property type="component" value="Unassembled WGS sequence"/>
</dbReference>
<comment type="caution">
    <text evidence="2">The sequence shown here is derived from an EMBL/GenBank/DDBJ whole genome shotgun (WGS) entry which is preliminary data.</text>
</comment>
<feature type="compositionally biased region" description="Basic and acidic residues" evidence="1">
    <location>
        <begin position="41"/>
        <end position="58"/>
    </location>
</feature>
<accession>A0ABQ8AIT6</accession>
<evidence type="ECO:0000313" key="2">
    <source>
        <dbReference type="EMBL" id="KAH0892396.1"/>
    </source>
</evidence>
<feature type="non-terminal residue" evidence="2">
    <location>
        <position position="215"/>
    </location>
</feature>
<feature type="compositionally biased region" description="Polar residues" evidence="1">
    <location>
        <begin position="17"/>
        <end position="40"/>
    </location>
</feature>
<feature type="region of interest" description="Disordered" evidence="1">
    <location>
        <begin position="188"/>
        <end position="215"/>
    </location>
</feature>
<keyword evidence="3" id="KW-1185">Reference proteome</keyword>
<evidence type="ECO:0000313" key="3">
    <source>
        <dbReference type="Proteomes" id="UP000824890"/>
    </source>
</evidence>
<sequence length="215" mass="22654">MPPIGGLAIASDPGVGDTQSSTASSPVRPTMQSRSYLKSSDNIKEVEETQTSKEEVEIQKPATDAAIDAAFDTVSGDGDATVTASSDNIKEVEETQTSKEEVDIQKPATDAAIDAAFDTVSGDGDATVTAVSEATDTICTEKEACPNENEWITPTKVGKTLEKNEEQNLGPISLLAKSPFAALALEEEEGEIVGQSEAEKDIQTSVEAEDIQELE</sequence>
<dbReference type="EMBL" id="JAGKQM010000013">
    <property type="protein sequence ID" value="KAH0892396.1"/>
    <property type="molecule type" value="Genomic_DNA"/>
</dbReference>
<gene>
    <name evidence="2" type="ORF">HID58_054825</name>
</gene>
<evidence type="ECO:0000256" key="1">
    <source>
        <dbReference type="SAM" id="MobiDB-lite"/>
    </source>
</evidence>
<protein>
    <submittedName>
        <fullName evidence="2">Uncharacterized protein</fullName>
    </submittedName>
</protein>
<name>A0ABQ8AIT6_BRANA</name>